<feature type="domain" description="Heparinase II/III-like C-terminal" evidence="5">
    <location>
        <begin position="315"/>
        <end position="532"/>
    </location>
</feature>
<evidence type="ECO:0000256" key="1">
    <source>
        <dbReference type="ARBA" id="ARBA00004418"/>
    </source>
</evidence>
<dbReference type="InterPro" id="IPR008929">
    <property type="entry name" value="Chondroitin_lyas"/>
</dbReference>
<dbReference type="Pfam" id="PF07940">
    <property type="entry name" value="Hepar_II_III_C"/>
    <property type="match status" value="1"/>
</dbReference>
<dbReference type="Gene3D" id="2.70.98.70">
    <property type="match status" value="1"/>
</dbReference>
<dbReference type="InterPro" id="IPR031680">
    <property type="entry name" value="Hepar_II_III_N"/>
</dbReference>
<reference evidence="8" key="1">
    <citation type="journal article" date="2019" name="Int. J. Syst. Evol. Microbiol.">
        <title>The Global Catalogue of Microorganisms (GCM) 10K type strain sequencing project: providing services to taxonomists for standard genome sequencing and annotation.</title>
        <authorList>
            <consortium name="The Broad Institute Genomics Platform"/>
            <consortium name="The Broad Institute Genome Sequencing Center for Infectious Disease"/>
            <person name="Wu L."/>
            <person name="Ma J."/>
        </authorList>
    </citation>
    <scope>NUCLEOTIDE SEQUENCE [LARGE SCALE GENOMIC DNA]</scope>
    <source>
        <strain evidence="8">CGMCC 4.1415</strain>
    </source>
</reference>
<dbReference type="Pfam" id="PF16889">
    <property type="entry name" value="Hepar_II_III_N"/>
    <property type="match status" value="1"/>
</dbReference>
<name>A0ABW0GZW2_9HYPH</name>
<sequence length="545" mass="61666">MKRRIRQACLFWHTIRHLKPVQISGRLRFHLYRPKPDLRAAPLQRKNGVWTAPARRRPSQTGPDSFCFLNRNGDLSAGWDNPDLDKLWCYNLHYFDDLNAEGAQARVQWHLALIDRWMKENPPASGSGWEPYPTSLRIVNWVKWALAGNVFSEGAVQSLAVQARWLMRRLEYHLLGNHLFANAKALVFAGCFFAGEEAENWLSTGLNILAHEVPEQILADGGHFELSTLYHALALEDMLDLVNVMRSADLSVPVLWENKISDMRHWLAAMCHPDGEISFFNDAAIGIAPSPEELEHYAVRLDFPAHAGIFDACTWLKDSGYVRLQNDRAVLLIDVARIGPDYLPGHAHADTLSFELSLDGQRIIVNSGTSVYGTGPERQRQRGTTAHNTVVVADENSSEVWSGFRVARRARPRDLSIERENDSYIVACAHDGYRRLEGGPLHRRHWAFGEKEFVVSDFVSGVGHRARAAFHFHPHCRLTLAQDGQSGFVFAGQDKVLHWQLRTGTAHLENASWHPEFGCCEPTQRLVVTLVEGRSIIVFGWVSDR</sequence>
<proteinExistence type="predicted"/>
<evidence type="ECO:0000256" key="4">
    <source>
        <dbReference type="ARBA" id="ARBA00023239"/>
    </source>
</evidence>
<feature type="domain" description="Heparin-sulfate lyase N-terminal" evidence="6">
    <location>
        <begin position="156"/>
        <end position="284"/>
    </location>
</feature>
<evidence type="ECO:0000313" key="8">
    <source>
        <dbReference type="Proteomes" id="UP001596016"/>
    </source>
</evidence>
<keyword evidence="4" id="KW-0456">Lyase</keyword>
<evidence type="ECO:0000256" key="3">
    <source>
        <dbReference type="ARBA" id="ARBA00022764"/>
    </source>
</evidence>
<evidence type="ECO:0000313" key="7">
    <source>
        <dbReference type="EMBL" id="MFC5385293.1"/>
    </source>
</evidence>
<evidence type="ECO:0000259" key="5">
    <source>
        <dbReference type="Pfam" id="PF07940"/>
    </source>
</evidence>
<gene>
    <name evidence="7" type="ORF">ACFPLB_04835</name>
</gene>
<keyword evidence="8" id="KW-1185">Reference proteome</keyword>
<comment type="caution">
    <text evidence="7">The sequence shown here is derived from an EMBL/GenBank/DDBJ whole genome shotgun (WGS) entry which is preliminary data.</text>
</comment>
<dbReference type="PANTHER" id="PTHR39210:SF1">
    <property type="entry name" value="HEPARIN-SULFATE LYASE"/>
    <property type="match status" value="1"/>
</dbReference>
<protein>
    <submittedName>
        <fullName evidence="7">Heparinase II/III family protein</fullName>
    </submittedName>
</protein>
<accession>A0ABW0GZW2</accession>
<dbReference type="InterPro" id="IPR012480">
    <property type="entry name" value="Hepar_II_III_C"/>
</dbReference>
<dbReference type="Gene3D" id="1.50.10.100">
    <property type="entry name" value="Chondroitin AC/alginate lyase"/>
    <property type="match status" value="1"/>
</dbReference>
<organism evidence="7 8">
    <name type="scientific">Aquamicrobium segne</name>
    <dbReference type="NCBI Taxonomy" id="469547"/>
    <lineage>
        <taxon>Bacteria</taxon>
        <taxon>Pseudomonadati</taxon>
        <taxon>Pseudomonadota</taxon>
        <taxon>Alphaproteobacteria</taxon>
        <taxon>Hyphomicrobiales</taxon>
        <taxon>Phyllobacteriaceae</taxon>
        <taxon>Aquamicrobium</taxon>
    </lineage>
</organism>
<dbReference type="SUPFAM" id="SSF48230">
    <property type="entry name" value="Chondroitin AC/alginate lyase"/>
    <property type="match status" value="1"/>
</dbReference>
<dbReference type="Proteomes" id="UP001596016">
    <property type="component" value="Unassembled WGS sequence"/>
</dbReference>
<evidence type="ECO:0000256" key="2">
    <source>
        <dbReference type="ARBA" id="ARBA00022729"/>
    </source>
</evidence>
<dbReference type="EMBL" id="JBHSLL010000012">
    <property type="protein sequence ID" value="MFC5385293.1"/>
    <property type="molecule type" value="Genomic_DNA"/>
</dbReference>
<keyword evidence="2" id="KW-0732">Signal</keyword>
<keyword evidence="3" id="KW-0574">Periplasm</keyword>
<comment type="subcellular location">
    <subcellularLocation>
        <location evidence="1">Periplasm</location>
    </subcellularLocation>
</comment>
<dbReference type="PANTHER" id="PTHR39210">
    <property type="entry name" value="HEPARIN-SULFATE LYASE"/>
    <property type="match status" value="1"/>
</dbReference>
<evidence type="ECO:0000259" key="6">
    <source>
        <dbReference type="Pfam" id="PF16889"/>
    </source>
</evidence>